<dbReference type="OrthoDB" id="424834at2759"/>
<dbReference type="EMBL" id="JWZT01001930">
    <property type="protein sequence ID" value="KII70927.1"/>
    <property type="molecule type" value="Genomic_DNA"/>
</dbReference>
<proteinExistence type="inferred from homology"/>
<accession>A0A0C2NAH0</accession>
<comment type="caution">
    <text evidence="10">The sequence shown here is derived from an EMBL/GenBank/DDBJ whole genome shotgun (WGS) entry which is preliminary data.</text>
</comment>
<evidence type="ECO:0000259" key="9">
    <source>
        <dbReference type="PROSITE" id="PS50850"/>
    </source>
</evidence>
<keyword evidence="6 8" id="KW-0472">Membrane</keyword>
<organism evidence="10 11">
    <name type="scientific">Thelohanellus kitauei</name>
    <name type="common">Myxosporean</name>
    <dbReference type="NCBI Taxonomy" id="669202"/>
    <lineage>
        <taxon>Eukaryota</taxon>
        <taxon>Metazoa</taxon>
        <taxon>Cnidaria</taxon>
        <taxon>Myxozoa</taxon>
        <taxon>Myxosporea</taxon>
        <taxon>Bivalvulida</taxon>
        <taxon>Platysporina</taxon>
        <taxon>Myxobolidae</taxon>
        <taxon>Thelohanellus</taxon>
    </lineage>
</organism>
<keyword evidence="3" id="KW-0813">Transport</keyword>
<feature type="transmembrane region" description="Helical" evidence="8">
    <location>
        <begin position="28"/>
        <end position="49"/>
    </location>
</feature>
<dbReference type="PROSITE" id="PS50850">
    <property type="entry name" value="MFS"/>
    <property type="match status" value="1"/>
</dbReference>
<evidence type="ECO:0000256" key="2">
    <source>
        <dbReference type="ARBA" id="ARBA00008335"/>
    </source>
</evidence>
<evidence type="ECO:0000313" key="11">
    <source>
        <dbReference type="Proteomes" id="UP000031668"/>
    </source>
</evidence>
<comment type="similarity">
    <text evidence="2">Belongs to the major facilitator superfamily.</text>
</comment>
<evidence type="ECO:0000256" key="7">
    <source>
        <dbReference type="ARBA" id="ARBA00023228"/>
    </source>
</evidence>
<sequence>MNDDQNDHEERCSIDEASPEIHEPSVSVYRKIIVVILLCAINGGVRFCAQNIVPLQDVITENMRLTEVQYNAISSFYSIPNIFLLIIMGFAVDKLGHQLFTVIFTVCCLCGQTLICLGIRQNMYYLLMSGRLMFGYMA</sequence>
<keyword evidence="7" id="KW-0458">Lysosome</keyword>
<evidence type="ECO:0000256" key="6">
    <source>
        <dbReference type="ARBA" id="ARBA00023136"/>
    </source>
</evidence>
<keyword evidence="4 8" id="KW-0812">Transmembrane</keyword>
<protein>
    <submittedName>
        <fullName evidence="10">Major facilitator superfamily domain-containing protein 1</fullName>
    </submittedName>
</protein>
<dbReference type="PANTHER" id="PTHR23512:SF3">
    <property type="entry name" value="MAJOR FACILITATOR SUPERFAMILY DOMAIN-CONTAINING PROTEIN 1"/>
    <property type="match status" value="1"/>
</dbReference>
<comment type="subcellular location">
    <subcellularLocation>
        <location evidence="1">Lysosome membrane</location>
        <topology evidence="1">Multi-pass membrane protein</topology>
    </subcellularLocation>
</comment>
<dbReference type="Pfam" id="PF00083">
    <property type="entry name" value="Sugar_tr"/>
    <property type="match status" value="1"/>
</dbReference>
<evidence type="ECO:0000256" key="3">
    <source>
        <dbReference type="ARBA" id="ARBA00022448"/>
    </source>
</evidence>
<name>A0A0C2NAH0_THEKT</name>
<evidence type="ECO:0000256" key="8">
    <source>
        <dbReference type="SAM" id="Phobius"/>
    </source>
</evidence>
<reference evidence="10 11" key="1">
    <citation type="journal article" date="2014" name="Genome Biol. Evol.">
        <title>The genome of the myxosporean Thelohanellus kitauei shows adaptations to nutrient acquisition within its fish host.</title>
        <authorList>
            <person name="Yang Y."/>
            <person name="Xiong J."/>
            <person name="Zhou Z."/>
            <person name="Huo F."/>
            <person name="Miao W."/>
            <person name="Ran C."/>
            <person name="Liu Y."/>
            <person name="Zhang J."/>
            <person name="Feng J."/>
            <person name="Wang M."/>
            <person name="Wang M."/>
            <person name="Wang L."/>
            <person name="Yao B."/>
        </authorList>
    </citation>
    <scope>NUCLEOTIDE SEQUENCE [LARGE SCALE GENOMIC DNA]</scope>
    <source>
        <strain evidence="10">Wuqing</strain>
    </source>
</reference>
<dbReference type="GO" id="GO:0005765">
    <property type="term" value="C:lysosomal membrane"/>
    <property type="evidence" value="ECO:0007669"/>
    <property type="project" value="UniProtKB-SubCell"/>
</dbReference>
<feature type="transmembrane region" description="Helical" evidence="8">
    <location>
        <begin position="70"/>
        <end position="92"/>
    </location>
</feature>
<dbReference type="InterPro" id="IPR005828">
    <property type="entry name" value="MFS_sugar_transport-like"/>
</dbReference>
<evidence type="ECO:0000256" key="1">
    <source>
        <dbReference type="ARBA" id="ARBA00004155"/>
    </source>
</evidence>
<dbReference type="Gene3D" id="1.20.1250.20">
    <property type="entry name" value="MFS general substrate transporter like domains"/>
    <property type="match status" value="1"/>
</dbReference>
<dbReference type="GO" id="GO:0022857">
    <property type="term" value="F:transmembrane transporter activity"/>
    <property type="evidence" value="ECO:0007669"/>
    <property type="project" value="InterPro"/>
</dbReference>
<evidence type="ECO:0000313" key="10">
    <source>
        <dbReference type="EMBL" id="KII70927.1"/>
    </source>
</evidence>
<dbReference type="Proteomes" id="UP000031668">
    <property type="component" value="Unassembled WGS sequence"/>
</dbReference>
<dbReference type="PANTHER" id="PTHR23512">
    <property type="entry name" value="MAJOR FACILITATOR SUPERFAMILY DOMAIN-CONTAINING PROTEIN 1"/>
    <property type="match status" value="1"/>
</dbReference>
<evidence type="ECO:0000256" key="5">
    <source>
        <dbReference type="ARBA" id="ARBA00022989"/>
    </source>
</evidence>
<keyword evidence="5 8" id="KW-1133">Transmembrane helix</keyword>
<feature type="domain" description="Major facilitator superfamily (MFS) profile" evidence="9">
    <location>
        <begin position="28"/>
        <end position="138"/>
    </location>
</feature>
<dbReference type="InterPro" id="IPR036259">
    <property type="entry name" value="MFS_trans_sf"/>
</dbReference>
<dbReference type="InterPro" id="IPR052187">
    <property type="entry name" value="MFSD1"/>
</dbReference>
<dbReference type="SUPFAM" id="SSF103473">
    <property type="entry name" value="MFS general substrate transporter"/>
    <property type="match status" value="1"/>
</dbReference>
<gene>
    <name evidence="10" type="ORF">RF11_13184</name>
</gene>
<dbReference type="InterPro" id="IPR020846">
    <property type="entry name" value="MFS_dom"/>
</dbReference>
<feature type="transmembrane region" description="Helical" evidence="8">
    <location>
        <begin position="98"/>
        <end position="119"/>
    </location>
</feature>
<dbReference type="AlphaFoldDB" id="A0A0C2NAH0"/>
<keyword evidence="11" id="KW-1185">Reference proteome</keyword>
<evidence type="ECO:0000256" key="4">
    <source>
        <dbReference type="ARBA" id="ARBA00022692"/>
    </source>
</evidence>